<dbReference type="Pfam" id="PF05685">
    <property type="entry name" value="Uma2"/>
    <property type="match status" value="1"/>
</dbReference>
<gene>
    <name evidence="2" type="ORF">Mal52_53170</name>
</gene>
<keyword evidence="3" id="KW-1185">Reference proteome</keyword>
<proteinExistence type="predicted"/>
<protein>
    <recommendedName>
        <fullName evidence="1">Putative restriction endonuclease domain-containing protein</fullName>
    </recommendedName>
</protein>
<dbReference type="Proteomes" id="UP000319383">
    <property type="component" value="Chromosome"/>
</dbReference>
<evidence type="ECO:0000259" key="1">
    <source>
        <dbReference type="Pfam" id="PF05685"/>
    </source>
</evidence>
<dbReference type="Gene3D" id="3.90.1570.10">
    <property type="entry name" value="tt1808, chain A"/>
    <property type="match status" value="1"/>
</dbReference>
<dbReference type="PANTHER" id="PTHR34107">
    <property type="entry name" value="SLL0198 PROTEIN-RELATED"/>
    <property type="match status" value="1"/>
</dbReference>
<name>A0A517ZWJ2_9PLAN</name>
<dbReference type="PANTHER" id="PTHR34107:SF1">
    <property type="entry name" value="SLL0198 PROTEIN"/>
    <property type="match status" value="1"/>
</dbReference>
<organism evidence="2 3">
    <name type="scientific">Symmachiella dynata</name>
    <dbReference type="NCBI Taxonomy" id="2527995"/>
    <lineage>
        <taxon>Bacteria</taxon>
        <taxon>Pseudomonadati</taxon>
        <taxon>Planctomycetota</taxon>
        <taxon>Planctomycetia</taxon>
        <taxon>Planctomycetales</taxon>
        <taxon>Planctomycetaceae</taxon>
        <taxon>Symmachiella</taxon>
    </lineage>
</organism>
<dbReference type="CDD" id="cd06260">
    <property type="entry name" value="DUF820-like"/>
    <property type="match status" value="1"/>
</dbReference>
<dbReference type="InterPro" id="IPR008538">
    <property type="entry name" value="Uma2"/>
</dbReference>
<evidence type="ECO:0000313" key="2">
    <source>
        <dbReference type="EMBL" id="QDU46795.1"/>
    </source>
</evidence>
<dbReference type="SUPFAM" id="SSF52980">
    <property type="entry name" value="Restriction endonuclease-like"/>
    <property type="match status" value="1"/>
</dbReference>
<dbReference type="InterPro" id="IPR012296">
    <property type="entry name" value="Nuclease_put_TT1808"/>
</dbReference>
<dbReference type="EMBL" id="CP036276">
    <property type="protein sequence ID" value="QDU46795.1"/>
    <property type="molecule type" value="Genomic_DNA"/>
</dbReference>
<feature type="domain" description="Putative restriction endonuclease" evidence="1">
    <location>
        <begin position="25"/>
        <end position="173"/>
    </location>
</feature>
<evidence type="ECO:0000313" key="3">
    <source>
        <dbReference type="Proteomes" id="UP000319383"/>
    </source>
</evidence>
<dbReference type="AlphaFoldDB" id="A0A517ZWJ2"/>
<dbReference type="InterPro" id="IPR011335">
    <property type="entry name" value="Restrct_endonuc-II-like"/>
</dbReference>
<accession>A0A517ZWJ2</accession>
<dbReference type="KEGG" id="sdyn:Mal52_53170"/>
<dbReference type="RefSeq" id="WP_145379307.1">
    <property type="nucleotide sequence ID" value="NZ_CP036276.1"/>
</dbReference>
<reference evidence="2 3" key="1">
    <citation type="submission" date="2019-02" db="EMBL/GenBank/DDBJ databases">
        <title>Deep-cultivation of Planctomycetes and their phenomic and genomic characterization uncovers novel biology.</title>
        <authorList>
            <person name="Wiegand S."/>
            <person name="Jogler M."/>
            <person name="Boedeker C."/>
            <person name="Pinto D."/>
            <person name="Vollmers J."/>
            <person name="Rivas-Marin E."/>
            <person name="Kohn T."/>
            <person name="Peeters S.H."/>
            <person name="Heuer A."/>
            <person name="Rast P."/>
            <person name="Oberbeckmann S."/>
            <person name="Bunk B."/>
            <person name="Jeske O."/>
            <person name="Meyerdierks A."/>
            <person name="Storesund J.E."/>
            <person name="Kallscheuer N."/>
            <person name="Luecker S."/>
            <person name="Lage O.M."/>
            <person name="Pohl T."/>
            <person name="Merkel B.J."/>
            <person name="Hornburger P."/>
            <person name="Mueller R.-W."/>
            <person name="Bruemmer F."/>
            <person name="Labrenz M."/>
            <person name="Spormann A.M."/>
            <person name="Op den Camp H."/>
            <person name="Overmann J."/>
            <person name="Amann R."/>
            <person name="Jetten M.S.M."/>
            <person name="Mascher T."/>
            <person name="Medema M.H."/>
            <person name="Devos D.P."/>
            <person name="Kaster A.-K."/>
            <person name="Ovreas L."/>
            <person name="Rohde M."/>
            <person name="Galperin M.Y."/>
            <person name="Jogler C."/>
        </authorList>
    </citation>
    <scope>NUCLEOTIDE SEQUENCE [LARGE SCALE GENOMIC DNA]</scope>
    <source>
        <strain evidence="2 3">Mal52</strain>
    </source>
</reference>
<sequence length="189" mass="21062">MSPSALLSAEQFADRKFDFPEGGRWTELHAGEVVTLSPPDELHGNVVLNFTKALATHAQQVQDGYACFELGLIVARAPDTVYCPAISYFQSGERFAELENLVTETLPALVVEIASTNDRRRNMAARIENYLNWGIGHVWLVDTDSQEIHLFQPGISPIKLSSDEVLHGGTVLSQFRSRVEDLFAKPAWY</sequence>